<evidence type="ECO:0000313" key="5">
    <source>
        <dbReference type="Proteomes" id="UP000053096"/>
    </source>
</evidence>
<feature type="chain" id="PRO_5005268193" evidence="1">
    <location>
        <begin position="37"/>
        <end position="1048"/>
    </location>
</feature>
<dbReference type="NCBIfam" id="TIGR01414">
    <property type="entry name" value="autotrans_barl"/>
    <property type="match status" value="1"/>
</dbReference>
<keyword evidence="1" id="KW-0732">Signal</keyword>
<reference evidence="4 5" key="1">
    <citation type="submission" date="2015-09" db="EMBL/GenBank/DDBJ databases">
        <authorList>
            <person name="Jackson K.R."/>
            <person name="Lunt B.L."/>
            <person name="Fisher J.N.B."/>
            <person name="Gardner A.V."/>
            <person name="Bailey M.E."/>
            <person name="Deus L.M."/>
            <person name="Earl A.S."/>
            <person name="Gibby P.D."/>
            <person name="Hartmann K.A."/>
            <person name="Liu J.E."/>
            <person name="Manci A.M."/>
            <person name="Nielsen D.A."/>
            <person name="Solomon M.B."/>
            <person name="Breakwell D.P."/>
            <person name="Burnett S.H."/>
            <person name="Grose J.H."/>
        </authorList>
    </citation>
    <scope>NUCLEOTIDE SEQUENCE [LARGE SCALE GENOMIC DNA]</scope>
    <source>
        <strain evidence="4 5">2789STDY5608636</strain>
    </source>
</reference>
<feature type="domain" description="Autotransporter" evidence="2">
    <location>
        <begin position="770"/>
        <end position="1048"/>
    </location>
</feature>
<accession>A0A0J6BU02</accession>
<keyword evidence="6" id="KW-1185">Reference proteome</keyword>
<dbReference type="Pfam" id="PF18883">
    <property type="entry name" value="AC_1"/>
    <property type="match status" value="1"/>
</dbReference>
<dbReference type="Pfam" id="PF03797">
    <property type="entry name" value="Autotransporter"/>
    <property type="match status" value="1"/>
</dbReference>
<dbReference type="InterPro" id="IPR036709">
    <property type="entry name" value="Autotransporte_beta_dom_sf"/>
</dbReference>
<protein>
    <submittedName>
        <fullName evidence="4">Outer membrane protein IcsA autotransporter</fullName>
    </submittedName>
</protein>
<dbReference type="EMBL" id="CYTV01000011">
    <property type="protein sequence ID" value="CUJ05233.1"/>
    <property type="molecule type" value="Genomic_DNA"/>
</dbReference>
<dbReference type="PANTHER" id="PTHR12338:SF5">
    <property type="entry name" value="ANTIGEN 43-RELATED"/>
    <property type="match status" value="1"/>
</dbReference>
<evidence type="ECO:0000313" key="4">
    <source>
        <dbReference type="EMBL" id="CUJ05233.1"/>
    </source>
</evidence>
<evidence type="ECO:0000259" key="2">
    <source>
        <dbReference type="PROSITE" id="PS51208"/>
    </source>
</evidence>
<reference evidence="3 6" key="2">
    <citation type="submission" date="2016-07" db="EMBL/GenBank/DDBJ databases">
        <title>Complete genome sequences of Bordetella pseudohinzii.</title>
        <authorList>
            <person name="Spilker T."/>
            <person name="Darrah R."/>
            <person name="LiPuma J.J."/>
        </authorList>
    </citation>
    <scope>NUCLEOTIDE SEQUENCE [LARGE SCALE GENOMIC DNA]</scope>
    <source>
        <strain evidence="3 6">HI4681</strain>
    </source>
</reference>
<organism evidence="4 5">
    <name type="scientific">Bordetella pseudohinzii</name>
    <dbReference type="NCBI Taxonomy" id="1331258"/>
    <lineage>
        <taxon>Bacteria</taxon>
        <taxon>Pseudomonadati</taxon>
        <taxon>Pseudomonadota</taxon>
        <taxon>Betaproteobacteria</taxon>
        <taxon>Burkholderiales</taxon>
        <taxon>Alcaligenaceae</taxon>
        <taxon>Bordetella</taxon>
    </lineage>
</organism>
<dbReference type="InterPro" id="IPR003991">
    <property type="entry name" value="Pertactin_virulence_factor"/>
</dbReference>
<dbReference type="InterPro" id="IPR043990">
    <property type="entry name" value="AC_1"/>
</dbReference>
<dbReference type="RefSeq" id="WP_048026397.1">
    <property type="nucleotide sequence ID" value="NZ_CAJGUQ010000293.1"/>
</dbReference>
<dbReference type="EMBL" id="CP016440">
    <property type="protein sequence ID" value="ANY16209.1"/>
    <property type="molecule type" value="Genomic_DNA"/>
</dbReference>
<dbReference type="GO" id="GO:0019867">
    <property type="term" value="C:outer membrane"/>
    <property type="evidence" value="ECO:0007669"/>
    <property type="project" value="InterPro"/>
</dbReference>
<dbReference type="AlphaFoldDB" id="A0A0J6BU02"/>
<dbReference type="CDD" id="cd01344">
    <property type="entry name" value="PL2_Passenger_AT"/>
    <property type="match status" value="1"/>
</dbReference>
<dbReference type="Proteomes" id="UP000053096">
    <property type="component" value="Unassembled WGS sequence"/>
</dbReference>
<name>A0A0J6BU02_9BORD</name>
<proteinExistence type="predicted"/>
<dbReference type="Gene3D" id="2.160.20.20">
    <property type="match status" value="2"/>
</dbReference>
<evidence type="ECO:0000256" key="1">
    <source>
        <dbReference type="SAM" id="SignalP"/>
    </source>
</evidence>
<dbReference type="KEGG" id="bpdz:BBN53_10045"/>
<gene>
    <name evidence="4" type="primary">icsA_2</name>
    <name evidence="3" type="ORF">BBN53_10045</name>
    <name evidence="4" type="ORF">ERS370011_03517</name>
</gene>
<sequence length="1048" mass="106690">MPTHRPCSPAPIRLVARCLPCAIAAALGAMPGLARAQTPIGPGTINTSQVLNGGNWVVQGNTTIDVPNVPSAGWGILARTGSVVALDSAAGPIQIIGHTAIGHALQVQNGSTLTNNGGSLSLTTSGAGEYGIDVYDLGQLTLSNVTINTSGGRHNTSVGAYGIWVGGAGALGNLSNSTINTTGGATGAVASAGNLNLTDVTVSVQNGGNSDYGVNAQSGGTIVMTRGSVTTDGTYGAALRASGSSAPGSLVQASNVTLRTSGLGGYGVLAVFDNARAEVSNADIATTGEQGYGYSARETGQITSSNSNVRTAGVNGYGAYVRSQANVTLTGGSITTTGASARGVSVADANTFLSTRGLALATSGSEAIGAYASAGATLSMDGGSIATSGPSAYGLFANAAGTTATATGLSISTTGSDSHALMVVNGATLNAASTQASATGDGASGLFFSTTAGNTSLATLSNGTLSSGAAPTIAVAGGDATLNMSGMRVSGSQNWLRVANDTAFAASGRRAPLTLGTQAAPAAVVGDATEAEPALPVVTVGVLASSLPGNLTLNADASEFTGAAVTDAGNTSNVTLNANSHWTLTGDSTLTTLALNNSAIDFQAPAAGAYKTLTVNNYSGSNGVIGLNTYLGADGSPSDRLVINGGAATGSTGLRITNTGGPGALTVADGIKVVDAQAGATSTANAFSLAHRAVAGPYEYGLYRGDQAGVDPESWYLRSQRADDPGEPLYRPEVGAYLANQHFAATMFQHSLHDRLGEPQFIERTAFGDQATRRRSAWLRMVGRWEQAGSRNDNISVRSDIFMLQGGGDLAQWQVGTEDGRLHLGVMGTYGRSNSTGRAGGGNKVHAHGKVDGYALGLYATWFQNDASRLGAYVDTWLQYGWFNNRVFGDDLPRVDYDSQGLSASAEAGYALALTQGWVLEPQAQVIYTSTDTDTIADDGTGTRVGAANTSGVTTRLGVRTHRSFDLDGGRQVQPYLTLNWWHMPGDDKISFNHVRVGDIYPTNAYEAKLGVNANFAKGWTGFVNVAGMFGENSYQQYSARIGVKYTW</sequence>
<dbReference type="SMART" id="SM00869">
    <property type="entry name" value="Autotransporter"/>
    <property type="match status" value="1"/>
</dbReference>
<dbReference type="OrthoDB" id="8613300at2"/>
<dbReference type="InterPro" id="IPR006315">
    <property type="entry name" value="OM_autotransptr_brl_dom"/>
</dbReference>
<dbReference type="Proteomes" id="UP000092950">
    <property type="component" value="Chromosome"/>
</dbReference>
<dbReference type="InterPro" id="IPR005546">
    <property type="entry name" value="Autotransporte_beta"/>
</dbReference>
<dbReference type="PRINTS" id="PR01484">
    <property type="entry name" value="PRTACTNFAMLY"/>
</dbReference>
<feature type="signal peptide" evidence="1">
    <location>
        <begin position="1"/>
        <end position="36"/>
    </location>
</feature>
<dbReference type="SUPFAM" id="SSF103515">
    <property type="entry name" value="Autotransporter"/>
    <property type="match status" value="1"/>
</dbReference>
<dbReference type="SUPFAM" id="SSF51126">
    <property type="entry name" value="Pectin lyase-like"/>
    <property type="match status" value="1"/>
</dbReference>
<accession>A0A0M7H767</accession>
<evidence type="ECO:0000313" key="3">
    <source>
        <dbReference type="EMBL" id="ANY16209.1"/>
    </source>
</evidence>
<evidence type="ECO:0000313" key="6">
    <source>
        <dbReference type="Proteomes" id="UP000092950"/>
    </source>
</evidence>
<dbReference type="PROSITE" id="PS51208">
    <property type="entry name" value="AUTOTRANSPORTER"/>
    <property type="match status" value="1"/>
</dbReference>
<dbReference type="InterPro" id="IPR011050">
    <property type="entry name" value="Pectin_lyase_fold/virulence"/>
</dbReference>
<dbReference type="InterPro" id="IPR012332">
    <property type="entry name" value="Autotransporter_pectin_lyase_C"/>
</dbReference>
<dbReference type="InterPro" id="IPR050909">
    <property type="entry name" value="Bact_Autotransporter_VF"/>
</dbReference>
<dbReference type="Gene3D" id="2.40.128.130">
    <property type="entry name" value="Autotransporter beta-domain"/>
    <property type="match status" value="1"/>
</dbReference>
<dbReference type="PANTHER" id="PTHR12338">
    <property type="entry name" value="AUTOTRANSPORTER"/>
    <property type="match status" value="1"/>
</dbReference>